<name>A0ABX2EUQ9_9BURK</name>
<sequence length="58" mass="6199">MSALPMRLAKRTAIAKLENLNDQVEHVAGENVKPCTVAKTALGIDPSKLDLTAVTPEQ</sequence>
<keyword evidence="2" id="KW-1185">Reference proteome</keyword>
<protein>
    <submittedName>
        <fullName evidence="1">Uncharacterized protein</fullName>
    </submittedName>
</protein>
<evidence type="ECO:0000313" key="2">
    <source>
        <dbReference type="Proteomes" id="UP000737171"/>
    </source>
</evidence>
<dbReference type="EMBL" id="JABRWJ010000019">
    <property type="protein sequence ID" value="NRF72159.1"/>
    <property type="molecule type" value="Genomic_DNA"/>
</dbReference>
<organism evidence="1 2">
    <name type="scientific">Pseudaquabacterium terrae</name>
    <dbReference type="NCBI Taxonomy" id="2732868"/>
    <lineage>
        <taxon>Bacteria</taxon>
        <taxon>Pseudomonadati</taxon>
        <taxon>Pseudomonadota</taxon>
        <taxon>Betaproteobacteria</taxon>
        <taxon>Burkholderiales</taxon>
        <taxon>Sphaerotilaceae</taxon>
        <taxon>Pseudaquabacterium</taxon>
    </lineage>
</organism>
<accession>A0ABX2EUQ9</accession>
<dbReference type="RefSeq" id="WP_173134872.1">
    <property type="nucleotide sequence ID" value="NZ_JABRWJ010000019.1"/>
</dbReference>
<reference evidence="1 2" key="1">
    <citation type="submission" date="2020-05" db="EMBL/GenBank/DDBJ databases">
        <title>Aquincola sp. isolate from soil.</title>
        <authorList>
            <person name="Han J."/>
            <person name="Kim D.-U."/>
        </authorList>
    </citation>
    <scope>NUCLEOTIDE SEQUENCE [LARGE SCALE GENOMIC DNA]</scope>
    <source>
        <strain evidence="1 2">S2</strain>
    </source>
</reference>
<comment type="caution">
    <text evidence="1">The sequence shown here is derived from an EMBL/GenBank/DDBJ whole genome shotgun (WGS) entry which is preliminary data.</text>
</comment>
<evidence type="ECO:0000313" key="1">
    <source>
        <dbReference type="EMBL" id="NRF72159.1"/>
    </source>
</evidence>
<gene>
    <name evidence="1" type="ORF">HLB44_34760</name>
</gene>
<proteinExistence type="predicted"/>
<dbReference type="Proteomes" id="UP000737171">
    <property type="component" value="Unassembled WGS sequence"/>
</dbReference>